<dbReference type="Proteomes" id="UP000245711">
    <property type="component" value="Chromosome"/>
</dbReference>
<comment type="subcellular location">
    <subcellularLocation>
        <location evidence="6">Cell membrane</location>
        <topology evidence="6">Multi-pass membrane protein</topology>
    </subcellularLocation>
    <subcellularLocation>
        <location evidence="1">Membrane</location>
        <topology evidence="1">Multi-pass membrane protein</topology>
    </subcellularLocation>
</comment>
<evidence type="ECO:0000256" key="5">
    <source>
        <dbReference type="ARBA" id="ARBA00023251"/>
    </source>
</evidence>
<evidence type="ECO:0000256" key="2">
    <source>
        <dbReference type="ARBA" id="ARBA00022692"/>
    </source>
</evidence>
<dbReference type="PROSITE" id="PS51012">
    <property type="entry name" value="ABC_TM2"/>
    <property type="match status" value="1"/>
</dbReference>
<evidence type="ECO:0000256" key="3">
    <source>
        <dbReference type="ARBA" id="ARBA00022989"/>
    </source>
</evidence>
<dbReference type="EMBL" id="CP021354">
    <property type="protein sequence ID" value="AWK74318.1"/>
    <property type="molecule type" value="Genomic_DNA"/>
</dbReference>
<gene>
    <name evidence="8" type="ORF">CBI38_24920</name>
</gene>
<dbReference type="PANTHER" id="PTHR43229:SF2">
    <property type="entry name" value="NODULATION PROTEIN J"/>
    <property type="match status" value="1"/>
</dbReference>
<keyword evidence="3 6" id="KW-1133">Transmembrane helix</keyword>
<feature type="transmembrane region" description="Helical" evidence="6">
    <location>
        <begin position="229"/>
        <end position="252"/>
    </location>
</feature>
<keyword evidence="2 6" id="KW-0812">Transmembrane</keyword>
<dbReference type="PIRSF" id="PIRSF006648">
    <property type="entry name" value="DrrB"/>
    <property type="match status" value="1"/>
</dbReference>
<reference evidence="8 9" key="1">
    <citation type="submission" date="2017-05" db="EMBL/GenBank/DDBJ databases">
        <title>Isolation of Rhodococcus sp. S2-17 biodegrading of BP-3.</title>
        <authorList>
            <person name="Lee Y."/>
            <person name="Kim K.H."/>
            <person name="Chun B.H."/>
            <person name="Jung H.S."/>
            <person name="Jeon C.O."/>
        </authorList>
    </citation>
    <scope>NUCLEOTIDE SEQUENCE [LARGE SCALE GENOMIC DNA]</scope>
    <source>
        <strain evidence="8 9">S2-17</strain>
    </source>
</reference>
<dbReference type="GO" id="GO:0043190">
    <property type="term" value="C:ATP-binding cassette (ABC) transporter complex"/>
    <property type="evidence" value="ECO:0007669"/>
    <property type="project" value="InterPro"/>
</dbReference>
<keyword evidence="9" id="KW-1185">Reference proteome</keyword>
<feature type="transmembrane region" description="Helical" evidence="6">
    <location>
        <begin position="105"/>
        <end position="130"/>
    </location>
</feature>
<accession>A0A2S2C0P8</accession>
<evidence type="ECO:0000256" key="4">
    <source>
        <dbReference type="ARBA" id="ARBA00023136"/>
    </source>
</evidence>
<comment type="similarity">
    <text evidence="6">Belongs to the ABC-2 integral membrane protein family.</text>
</comment>
<dbReference type="InterPro" id="IPR047817">
    <property type="entry name" value="ABC2_TM_bact-type"/>
</dbReference>
<dbReference type="PANTHER" id="PTHR43229">
    <property type="entry name" value="NODULATION PROTEIN J"/>
    <property type="match status" value="1"/>
</dbReference>
<evidence type="ECO:0000256" key="6">
    <source>
        <dbReference type="RuleBase" id="RU361157"/>
    </source>
</evidence>
<dbReference type="AlphaFoldDB" id="A0A2S2C0P8"/>
<keyword evidence="6" id="KW-1003">Cell membrane</keyword>
<dbReference type="Pfam" id="PF01061">
    <property type="entry name" value="ABC2_membrane"/>
    <property type="match status" value="1"/>
</dbReference>
<evidence type="ECO:0000256" key="1">
    <source>
        <dbReference type="ARBA" id="ARBA00004141"/>
    </source>
</evidence>
<evidence type="ECO:0000313" key="8">
    <source>
        <dbReference type="EMBL" id="AWK74318.1"/>
    </source>
</evidence>
<evidence type="ECO:0000313" key="9">
    <source>
        <dbReference type="Proteomes" id="UP000245711"/>
    </source>
</evidence>
<dbReference type="InterPro" id="IPR013525">
    <property type="entry name" value="ABC2_TM"/>
</dbReference>
<proteinExistence type="inferred from homology"/>
<dbReference type="OrthoDB" id="670210at2"/>
<feature type="transmembrane region" description="Helical" evidence="6">
    <location>
        <begin position="31"/>
        <end position="50"/>
    </location>
</feature>
<dbReference type="InterPro" id="IPR000412">
    <property type="entry name" value="ABC_2_transport"/>
</dbReference>
<protein>
    <recommendedName>
        <fullName evidence="6">Transport permease protein</fullName>
    </recommendedName>
</protein>
<keyword evidence="5" id="KW-0046">Antibiotic resistance</keyword>
<keyword evidence="4 6" id="KW-0472">Membrane</keyword>
<feature type="transmembrane region" description="Helical" evidence="6">
    <location>
        <begin position="62"/>
        <end position="84"/>
    </location>
</feature>
<dbReference type="GO" id="GO:0046677">
    <property type="term" value="P:response to antibiotic"/>
    <property type="evidence" value="ECO:0007669"/>
    <property type="project" value="UniProtKB-KW"/>
</dbReference>
<dbReference type="KEGG" id="roz:CBI38_24920"/>
<evidence type="ECO:0000259" key="7">
    <source>
        <dbReference type="PROSITE" id="PS51012"/>
    </source>
</evidence>
<organism evidence="8 9">
    <name type="scientific">Rhodococcus oxybenzonivorans</name>
    <dbReference type="NCBI Taxonomy" id="1990687"/>
    <lineage>
        <taxon>Bacteria</taxon>
        <taxon>Bacillati</taxon>
        <taxon>Actinomycetota</taxon>
        <taxon>Actinomycetes</taxon>
        <taxon>Mycobacteriales</taxon>
        <taxon>Nocardiaceae</taxon>
        <taxon>Rhodococcus</taxon>
    </lineage>
</organism>
<dbReference type="InterPro" id="IPR051784">
    <property type="entry name" value="Nod_factor_ABC_transporter"/>
</dbReference>
<dbReference type="RefSeq" id="WP_109333139.1">
    <property type="nucleotide sequence ID" value="NZ_CP021354.1"/>
</dbReference>
<feature type="domain" description="ABC transmembrane type-2" evidence="7">
    <location>
        <begin position="29"/>
        <end position="254"/>
    </location>
</feature>
<feature type="transmembrane region" description="Helical" evidence="6">
    <location>
        <begin position="173"/>
        <end position="191"/>
    </location>
</feature>
<sequence>MTADTRPHPVADVAAMTARTTTRILRSPETVIMGVALPVLLLLLFVYVFGGAMDTGTGYLNYVVPGIILLCAGFGSSQTAVGVASDMVHGIVDRFRSMPITRSAFLFGHVLSSVARNLVTSWVVIAVALVMGFRPSAGPLEWLAAFGIIALFILAISWLAAALGLLAGSEEAAGGFTFFLLFLPYVSSAFVPTDTMPAWLHSFAENQPVTPVIETVRGLLTGGPVADTAWLAVLWCAGITLGGYLLAITAFARRTAH</sequence>
<feature type="transmembrane region" description="Helical" evidence="6">
    <location>
        <begin position="142"/>
        <end position="166"/>
    </location>
</feature>
<name>A0A2S2C0P8_9NOCA</name>
<keyword evidence="6" id="KW-0813">Transport</keyword>
<dbReference type="GO" id="GO:0140359">
    <property type="term" value="F:ABC-type transporter activity"/>
    <property type="evidence" value="ECO:0007669"/>
    <property type="project" value="InterPro"/>
</dbReference>